<feature type="compositionally biased region" description="Acidic residues" evidence="1">
    <location>
        <begin position="191"/>
        <end position="220"/>
    </location>
</feature>
<feature type="compositionally biased region" description="Acidic residues" evidence="1">
    <location>
        <begin position="300"/>
        <end position="313"/>
    </location>
</feature>
<proteinExistence type="predicted"/>
<feature type="region of interest" description="Disordered" evidence="1">
    <location>
        <begin position="49"/>
        <end position="104"/>
    </location>
</feature>
<name>A0A6S7JY66_PARCT</name>
<dbReference type="Proteomes" id="UP001152795">
    <property type="component" value="Unassembled WGS sequence"/>
</dbReference>
<dbReference type="EMBL" id="CACRXK020019952">
    <property type="protein sequence ID" value="CAB4034240.1"/>
    <property type="molecule type" value="Genomic_DNA"/>
</dbReference>
<feature type="compositionally biased region" description="Polar residues" evidence="1">
    <location>
        <begin position="260"/>
        <end position="269"/>
    </location>
</feature>
<feature type="compositionally biased region" description="Basic and acidic residues" evidence="1">
    <location>
        <begin position="84"/>
        <end position="104"/>
    </location>
</feature>
<evidence type="ECO:0000256" key="1">
    <source>
        <dbReference type="SAM" id="MobiDB-lite"/>
    </source>
</evidence>
<gene>
    <name evidence="2" type="ORF">PACLA_8A050569</name>
</gene>
<dbReference type="AlphaFoldDB" id="A0A6S7JY66"/>
<feature type="compositionally biased region" description="Acidic residues" evidence="1">
    <location>
        <begin position="278"/>
        <end position="293"/>
    </location>
</feature>
<comment type="caution">
    <text evidence="2">The sequence shown here is derived from an EMBL/GenBank/DDBJ whole genome shotgun (WGS) entry which is preliminary data.</text>
</comment>
<keyword evidence="3" id="KW-1185">Reference proteome</keyword>
<accession>A0A6S7JY66</accession>
<feature type="compositionally biased region" description="Acidic residues" evidence="1">
    <location>
        <begin position="249"/>
        <end position="259"/>
    </location>
</feature>
<organism evidence="2 3">
    <name type="scientific">Paramuricea clavata</name>
    <name type="common">Red gorgonian</name>
    <name type="synonym">Violescent sea-whip</name>
    <dbReference type="NCBI Taxonomy" id="317549"/>
    <lineage>
        <taxon>Eukaryota</taxon>
        <taxon>Metazoa</taxon>
        <taxon>Cnidaria</taxon>
        <taxon>Anthozoa</taxon>
        <taxon>Octocorallia</taxon>
        <taxon>Malacalcyonacea</taxon>
        <taxon>Plexauridae</taxon>
        <taxon>Paramuricea</taxon>
    </lineage>
</organism>
<evidence type="ECO:0000313" key="2">
    <source>
        <dbReference type="EMBL" id="CAB4034240.1"/>
    </source>
</evidence>
<feature type="compositionally biased region" description="Basic and acidic residues" evidence="1">
    <location>
        <begin position="49"/>
        <end position="65"/>
    </location>
</feature>
<sequence>MSENVTKNGQEVLVCHVEGLEAYRAGKTPVSKIPSDLPQWKQELLKKKEKEKMEKHREEMARLYEDSQTPEWMKPLKKLHQRRKSEQSEKEEAERRKAEEEKQRFEALPAWKKQLIFKKRAKSADNLLAGCDVKSLDKSETKELEIVNSECKAKEKIENGEVNLESDAGTNGVDDGNENGISDNEKLDYETSIDEIEKEGEHDEENEEVEDTGDDSEQAVDFDKNEGEEIEIAQKIDEVDGDQKVNISEEIEDHDDELQIESSDNSSEGELSPAVPNDNEDESQLLEPDEDEAKETGEQQVEESGEPEEVENNNEDKNRE</sequence>
<evidence type="ECO:0000313" key="3">
    <source>
        <dbReference type="Proteomes" id="UP001152795"/>
    </source>
</evidence>
<feature type="region of interest" description="Disordered" evidence="1">
    <location>
        <begin position="153"/>
        <end position="320"/>
    </location>
</feature>
<feature type="compositionally biased region" description="Basic and acidic residues" evidence="1">
    <location>
        <begin position="221"/>
        <end position="243"/>
    </location>
</feature>
<dbReference type="OrthoDB" id="10650599at2759"/>
<protein>
    <submittedName>
        <fullName evidence="2">Uncharacterized protein</fullName>
    </submittedName>
</protein>
<reference evidence="2" key="1">
    <citation type="submission" date="2020-04" db="EMBL/GenBank/DDBJ databases">
        <authorList>
            <person name="Alioto T."/>
            <person name="Alioto T."/>
            <person name="Gomez Garrido J."/>
        </authorList>
    </citation>
    <scope>NUCLEOTIDE SEQUENCE</scope>
    <source>
        <strain evidence="2">A484AB</strain>
    </source>
</reference>